<evidence type="ECO:0000313" key="1">
    <source>
        <dbReference type="EMBL" id="QUV93036.1"/>
    </source>
</evidence>
<proteinExistence type="predicted"/>
<dbReference type="EMBL" id="CP072642">
    <property type="protein sequence ID" value="QUV93036.1"/>
    <property type="molecule type" value="Genomic_DNA"/>
</dbReference>
<dbReference type="Proteomes" id="UP000677668">
    <property type="component" value="Chromosome 1"/>
</dbReference>
<sequence>MSVSSSPSVAVVVSVAESHRERMAEVVAALQAAGLTVARRLLALGQVTGSVPRERLPELERVPGVAYVELSGDYHAL</sequence>
<evidence type="ECO:0000313" key="2">
    <source>
        <dbReference type="Proteomes" id="UP000677668"/>
    </source>
</evidence>
<reference evidence="1 2" key="1">
    <citation type="submission" date="2021-03" db="EMBL/GenBank/DDBJ databases">
        <title>Genomic and phenotypic characterization of Chloracidobacterium isolates provides evidence for multiple species.</title>
        <authorList>
            <person name="Saini M.K."/>
            <person name="Costas A.M.G."/>
            <person name="Tank M."/>
            <person name="Bryant D.A."/>
        </authorList>
    </citation>
    <scope>NUCLEOTIDE SEQUENCE [LARGE SCALE GENOMIC DNA]</scope>
    <source>
        <strain evidence="1 2">N</strain>
    </source>
</reference>
<name>A0ABX8B0J5_9BACT</name>
<gene>
    <name evidence="1" type="ORF">J8C05_06510</name>
</gene>
<organism evidence="1 2">
    <name type="scientific">Chloracidobacterium sp. N</name>
    <dbReference type="NCBI Taxonomy" id="2821540"/>
    <lineage>
        <taxon>Bacteria</taxon>
        <taxon>Pseudomonadati</taxon>
        <taxon>Acidobacteriota</taxon>
        <taxon>Terriglobia</taxon>
        <taxon>Terriglobales</taxon>
        <taxon>Acidobacteriaceae</taxon>
        <taxon>Chloracidobacterium</taxon>
        <taxon>Chloracidobacterium aggregatum</taxon>
    </lineage>
</organism>
<protein>
    <submittedName>
        <fullName evidence="1">Uncharacterized protein</fullName>
    </submittedName>
</protein>
<keyword evidence="2" id="KW-1185">Reference proteome</keyword>
<accession>A0ABX8B0J5</accession>
<dbReference type="RefSeq" id="WP_058867576.1">
    <property type="nucleotide sequence ID" value="NZ_CP072642.1"/>
</dbReference>